<dbReference type="InterPro" id="IPR013758">
    <property type="entry name" value="Topo_IIA_A/C_ab"/>
</dbReference>
<dbReference type="FunFam" id="3.90.199.10:FF:000001">
    <property type="entry name" value="DNA gyrase subunit A"/>
    <property type="match status" value="1"/>
</dbReference>
<dbReference type="AlphaFoldDB" id="A0A2M7CII7"/>
<name>A0A2M7CII7_9BACT</name>
<reference evidence="14" key="1">
    <citation type="submission" date="2017-09" db="EMBL/GenBank/DDBJ databases">
        <title>Depth-based differentiation of microbial function through sediment-hosted aquifers and enrichment of novel symbionts in the deep terrestrial subsurface.</title>
        <authorList>
            <person name="Probst A.J."/>
            <person name="Ladd B."/>
            <person name="Jarett J.K."/>
            <person name="Geller-Mcgrath D.E."/>
            <person name="Sieber C.M.K."/>
            <person name="Emerson J.B."/>
            <person name="Anantharaman K."/>
            <person name="Thomas B.C."/>
            <person name="Malmstrom R."/>
            <person name="Stieglmeier M."/>
            <person name="Klingl A."/>
            <person name="Woyke T."/>
            <person name="Ryan C.M."/>
            <person name="Banfield J.F."/>
        </authorList>
    </citation>
    <scope>NUCLEOTIDE SEQUENCE [LARGE SCALE GENOMIC DNA]</scope>
</reference>
<dbReference type="InterPro" id="IPR013757">
    <property type="entry name" value="Topo_IIA_A_a_sf"/>
</dbReference>
<dbReference type="CDD" id="cd00187">
    <property type="entry name" value="TOP4c"/>
    <property type="match status" value="1"/>
</dbReference>
<dbReference type="Pfam" id="PF00521">
    <property type="entry name" value="DNA_topoisoIV"/>
    <property type="match status" value="1"/>
</dbReference>
<dbReference type="Gene3D" id="3.30.1360.40">
    <property type="match status" value="1"/>
</dbReference>
<proteinExistence type="inferred from homology"/>
<dbReference type="SUPFAM" id="SSF101904">
    <property type="entry name" value="GyrA/ParC C-terminal domain-like"/>
    <property type="match status" value="1"/>
</dbReference>
<dbReference type="InterPro" id="IPR005743">
    <property type="entry name" value="GyrA"/>
</dbReference>
<evidence type="ECO:0000256" key="8">
    <source>
        <dbReference type="ARBA" id="ARBA00063644"/>
    </source>
</evidence>
<comment type="catalytic activity">
    <reaction evidence="1 9 10">
        <text>ATP-dependent breakage, passage and rejoining of double-stranded DNA.</text>
        <dbReference type="EC" id="5.6.2.2"/>
    </reaction>
</comment>
<dbReference type="Gene3D" id="2.120.10.90">
    <property type="entry name" value="DNA gyrase/topoisomerase IV, subunit A, C-terminal"/>
    <property type="match status" value="1"/>
</dbReference>
<comment type="caution">
    <text evidence="13">The sequence shown here is derived from an EMBL/GenBank/DDBJ whole genome shotgun (WGS) entry which is preliminary data.</text>
</comment>
<dbReference type="FunFam" id="2.120.10.90:FF:000005">
    <property type="entry name" value="DNA topoisomerase 4 subunit A"/>
    <property type="match status" value="1"/>
</dbReference>
<evidence type="ECO:0000256" key="10">
    <source>
        <dbReference type="PROSITE-ProRule" id="PRU01384"/>
    </source>
</evidence>
<comment type="function">
    <text evidence="9">A type II topoisomerase that negatively supercoils closed circular double-stranded (ds) DNA in an ATP-dependent manner to modulate DNA topology and maintain chromosomes in an underwound state. Negative supercoiling favors strand separation, and DNA replication, transcription, recombination and repair, all of which involve strand separation. Also able to catalyze the interconversion of other topological isomers of dsDNA rings, including catenanes and knotted rings. Type II topoisomerases break and join 2 DNA strands simultaneously in an ATP-dependent manner.</text>
</comment>
<evidence type="ECO:0000256" key="7">
    <source>
        <dbReference type="ARBA" id="ARBA00023235"/>
    </source>
</evidence>
<dbReference type="FunFam" id="3.30.1360.40:FF:000002">
    <property type="entry name" value="DNA gyrase subunit A"/>
    <property type="match status" value="1"/>
</dbReference>
<dbReference type="PANTHER" id="PTHR43493:SF5">
    <property type="entry name" value="DNA GYRASE SUBUNIT A, CHLOROPLASTIC_MITOCHONDRIAL"/>
    <property type="match status" value="1"/>
</dbReference>
<accession>A0A2M7CII7</accession>
<dbReference type="NCBIfam" id="NF004044">
    <property type="entry name" value="PRK05561.1"/>
    <property type="match status" value="1"/>
</dbReference>
<keyword evidence="4 9" id="KW-0067">ATP-binding</keyword>
<organism evidence="13 14">
    <name type="scientific">Candidatus Berkelbacteria bacterium CG03_land_8_20_14_0_80_40_36</name>
    <dbReference type="NCBI Taxonomy" id="1974509"/>
    <lineage>
        <taxon>Bacteria</taxon>
        <taxon>Candidatus Berkelbacteria</taxon>
    </lineage>
</organism>
<comment type="subunit">
    <text evidence="9">Heterotetramer, composed of two GyrA and two GyrB chains. In the heterotetramer, GyrA contains the active site tyrosine that forms a transient covalent intermediate with DNA, while GyrB binds cofactors and catalyzes ATP hydrolysis.</text>
</comment>
<feature type="region of interest" description="Disordered" evidence="11">
    <location>
        <begin position="1"/>
        <end position="20"/>
    </location>
</feature>
<evidence type="ECO:0000256" key="11">
    <source>
        <dbReference type="SAM" id="MobiDB-lite"/>
    </source>
</evidence>
<keyword evidence="3 9" id="KW-0547">Nucleotide-binding</keyword>
<evidence type="ECO:0000256" key="3">
    <source>
        <dbReference type="ARBA" id="ARBA00022741"/>
    </source>
</evidence>
<comment type="subcellular location">
    <subcellularLocation>
        <location evidence="9">Cytoplasm</location>
    </subcellularLocation>
</comment>
<sequence>MADKKEIKKPEQSENLAKEKQPAQKSILPVFLEDQVQASYLDYAMSVIVARALPDVRDGLKPVHRRILFAMHDMGLKASAKFRKSATVVGEVLGKYHPHGDMAVYDSMVRMAQNFSMRYQLIKGQGNFGSIDGDPPAAMRYTEAKMARLAEAMLEDIEKETVGFSDNFDATRQEPIVLPAKAPNLLINGSLGIAVGMATNIPPHNLTEVIDGTIAMIKNPEITLDELTEFIKGPDFPTGGNIYNTKAIKEAYATGRGPVVCRGVAKIIEKPKAGFQIIISEIPYQVNKADLVSKIAHLVKSKKIEGISDLRDESDRKDGVRLVIDLKSSAFPKKILNAIYKLTPLQTVFHMNLVALVDGIQPRLLGLKDIISEYIKHRKEVIVKRTQFELKVAKARVHILEGLKIALDFIDEVINTIRSSATRDEAHKNLIQKFKLSKLQADAILEMRLSALAGLERKKVLDELAEKIALVKELETILADDKRILTIVVDELELIKKIFGDERRTRVIKNAIGEFGATDLIPDEKVIVILTDGNYIKRVPVDMYHAQHRGGKGIKGMGIKDDDSVKHLFYTSTHDELLFFSNLGKIFKAKVYEVPQGSRIAKGNSLANLISLGPDEQITAVLPLTNTTKGKYLLMTTRLGKIKKTEIDAYSNVRRNGIIAIKLNKDDELDFCQLTTGSDNVILVTQNGQGIFFKEINVRPMGRSAAGVRAIKLRAEDKVIAMDVVAKDDNPDLLTVLGNGYGKRTTIRKHFKVQNRGGMGIIASKVNKKTGKVIHAMVIEGLEGDLLLVSQKGTIIRMSLKSVKRLGRNTMGVTLMRMKSGDTVSSVGLIKKDGEPIVEIDETLKIQDLKLDTKEAKESKISAGKKDKDEIADVNNIPIAEPEKTQKTKTKIKKVFKLKLDKKQDKVIKKEFITRAIDDGKIQTETKKSDRKMYEKSKLETKSDFEHNRF</sequence>
<keyword evidence="5 9" id="KW-0799">Topoisomerase</keyword>
<feature type="domain" description="Topo IIA-type catalytic" evidence="12">
    <location>
        <begin position="53"/>
        <end position="520"/>
    </location>
</feature>
<feature type="short sequence motif" description="GyrA-box" evidence="9">
    <location>
        <begin position="547"/>
        <end position="553"/>
    </location>
</feature>
<evidence type="ECO:0000259" key="12">
    <source>
        <dbReference type="PROSITE" id="PS52040"/>
    </source>
</evidence>
<dbReference type="GO" id="GO:0009330">
    <property type="term" value="C:DNA topoisomerase type II (double strand cut, ATP-hydrolyzing) complex"/>
    <property type="evidence" value="ECO:0007669"/>
    <property type="project" value="TreeGrafter"/>
</dbReference>
<dbReference type="NCBIfam" id="NF004043">
    <property type="entry name" value="PRK05560.1"/>
    <property type="match status" value="1"/>
</dbReference>
<gene>
    <name evidence="9" type="primary">gyrA</name>
    <name evidence="13" type="ORF">COS38_01675</name>
</gene>
<dbReference type="InterPro" id="IPR035516">
    <property type="entry name" value="Gyrase/topoIV_suA_C"/>
</dbReference>
<dbReference type="Proteomes" id="UP000229966">
    <property type="component" value="Unassembled WGS sequence"/>
</dbReference>
<dbReference type="Gene3D" id="1.10.268.10">
    <property type="entry name" value="Topoisomerase, domain 3"/>
    <property type="match status" value="1"/>
</dbReference>
<dbReference type="FunFam" id="1.10.268.10:FF:000001">
    <property type="entry name" value="DNA gyrase subunit A"/>
    <property type="match status" value="1"/>
</dbReference>
<dbReference type="Gene3D" id="3.90.199.10">
    <property type="entry name" value="Topoisomerase II, domain 5"/>
    <property type="match status" value="1"/>
</dbReference>
<comment type="similarity">
    <text evidence="2 9">Belongs to the type II topoisomerase GyrA/ParC subunit family.</text>
</comment>
<dbReference type="GO" id="GO:0005524">
    <property type="term" value="F:ATP binding"/>
    <property type="evidence" value="ECO:0007669"/>
    <property type="project" value="UniProtKB-UniRule"/>
</dbReference>
<dbReference type="SUPFAM" id="SSF56719">
    <property type="entry name" value="Type II DNA topoisomerase"/>
    <property type="match status" value="1"/>
</dbReference>
<dbReference type="Pfam" id="PF03989">
    <property type="entry name" value="DNA_gyraseA_C"/>
    <property type="match status" value="6"/>
</dbReference>
<comment type="miscellaneous">
    <text evidence="9">Few gyrases are as efficient as E.coli at forming negative supercoils. Not all organisms have 2 type II topoisomerases; in organisms with a single type II topoisomerase this enzyme also has to decatenate newly replicated chromosomes.</text>
</comment>
<feature type="active site" description="O-(5'-phospho-DNA)-tyrosine intermediate" evidence="9 10">
    <location>
        <position position="141"/>
    </location>
</feature>
<evidence type="ECO:0000313" key="13">
    <source>
        <dbReference type="EMBL" id="PIV25429.1"/>
    </source>
</evidence>
<dbReference type="HAMAP" id="MF_01897">
    <property type="entry name" value="GyrA"/>
    <property type="match status" value="1"/>
</dbReference>
<dbReference type="InterPro" id="IPR002205">
    <property type="entry name" value="Topo_IIA_dom_A"/>
</dbReference>
<dbReference type="SMART" id="SM00434">
    <property type="entry name" value="TOP4c"/>
    <property type="match status" value="1"/>
</dbReference>
<dbReference type="GO" id="GO:0005737">
    <property type="term" value="C:cytoplasm"/>
    <property type="evidence" value="ECO:0007669"/>
    <property type="project" value="UniProtKB-SubCell"/>
</dbReference>
<dbReference type="GO" id="GO:0006265">
    <property type="term" value="P:DNA topological change"/>
    <property type="evidence" value="ECO:0007669"/>
    <property type="project" value="UniProtKB-UniRule"/>
</dbReference>
<dbReference type="GO" id="GO:0003677">
    <property type="term" value="F:DNA binding"/>
    <property type="evidence" value="ECO:0007669"/>
    <property type="project" value="UniProtKB-UniRule"/>
</dbReference>
<feature type="region of interest" description="Disordered" evidence="11">
    <location>
        <begin position="925"/>
        <end position="950"/>
    </location>
</feature>
<dbReference type="GO" id="GO:0006261">
    <property type="term" value="P:DNA-templated DNA replication"/>
    <property type="evidence" value="ECO:0007669"/>
    <property type="project" value="UniProtKB-UniRule"/>
</dbReference>
<keyword evidence="9" id="KW-0963">Cytoplasm</keyword>
<keyword evidence="7 9" id="KW-0413">Isomerase</keyword>
<dbReference type="EMBL" id="PEUM01000046">
    <property type="protein sequence ID" value="PIV25429.1"/>
    <property type="molecule type" value="Genomic_DNA"/>
</dbReference>
<dbReference type="InterPro" id="IPR006691">
    <property type="entry name" value="GyrA/parC_rep"/>
</dbReference>
<protein>
    <recommendedName>
        <fullName evidence="9">DNA gyrase subunit A</fullName>
        <ecNumber evidence="9">5.6.2.2</ecNumber>
    </recommendedName>
</protein>
<evidence type="ECO:0000256" key="4">
    <source>
        <dbReference type="ARBA" id="ARBA00022840"/>
    </source>
</evidence>
<keyword evidence="6 9" id="KW-0238">DNA-binding</keyword>
<evidence type="ECO:0000256" key="6">
    <source>
        <dbReference type="ARBA" id="ARBA00023125"/>
    </source>
</evidence>
<evidence type="ECO:0000313" key="14">
    <source>
        <dbReference type="Proteomes" id="UP000229966"/>
    </source>
</evidence>
<dbReference type="PANTHER" id="PTHR43493">
    <property type="entry name" value="DNA GYRASE/TOPOISOMERASE SUBUNIT A"/>
    <property type="match status" value="1"/>
</dbReference>
<dbReference type="NCBIfam" id="TIGR01063">
    <property type="entry name" value="gyrA"/>
    <property type="match status" value="1"/>
</dbReference>
<dbReference type="GO" id="GO:0034335">
    <property type="term" value="F:DNA negative supercoiling activity"/>
    <property type="evidence" value="ECO:0007669"/>
    <property type="project" value="UniProtKB-ARBA"/>
</dbReference>
<comment type="subunit">
    <text evidence="8">Heterotetramer composed of ParC and ParE.</text>
</comment>
<evidence type="ECO:0000256" key="1">
    <source>
        <dbReference type="ARBA" id="ARBA00000185"/>
    </source>
</evidence>
<dbReference type="InterPro" id="IPR013760">
    <property type="entry name" value="Topo_IIA-like_dom_sf"/>
</dbReference>
<evidence type="ECO:0000256" key="5">
    <source>
        <dbReference type="ARBA" id="ARBA00023029"/>
    </source>
</evidence>
<dbReference type="PROSITE" id="PS52040">
    <property type="entry name" value="TOPO_IIA"/>
    <property type="match status" value="1"/>
</dbReference>
<evidence type="ECO:0000256" key="9">
    <source>
        <dbReference type="HAMAP-Rule" id="MF_01897"/>
    </source>
</evidence>
<evidence type="ECO:0000256" key="2">
    <source>
        <dbReference type="ARBA" id="ARBA00008263"/>
    </source>
</evidence>
<dbReference type="InterPro" id="IPR050220">
    <property type="entry name" value="Type_II_DNA_Topoisomerases"/>
</dbReference>
<dbReference type="GO" id="GO:0005694">
    <property type="term" value="C:chromosome"/>
    <property type="evidence" value="ECO:0007669"/>
    <property type="project" value="InterPro"/>
</dbReference>
<dbReference type="EC" id="5.6.2.2" evidence="9"/>